<feature type="compositionally biased region" description="Polar residues" evidence="5">
    <location>
        <begin position="35"/>
        <end position="47"/>
    </location>
</feature>
<keyword evidence="4 6" id="KW-0472">Membrane</keyword>
<evidence type="ECO:0000256" key="6">
    <source>
        <dbReference type="SAM" id="Phobius"/>
    </source>
</evidence>
<dbReference type="GO" id="GO:0016020">
    <property type="term" value="C:membrane"/>
    <property type="evidence" value="ECO:0007669"/>
    <property type="project" value="UniProtKB-SubCell"/>
</dbReference>
<evidence type="ECO:0000256" key="3">
    <source>
        <dbReference type="ARBA" id="ARBA00022989"/>
    </source>
</evidence>
<keyword evidence="9" id="KW-1185">Reference proteome</keyword>
<sequence length="396" mass="42831">MPPPSRGTPPKPLSVPTGFQSKSTPNLPTLKSLKTAGNNAGTPSTLHPQAALSPDIPGDNITSPSEPASIEDFSLDSAHEPPSLSPGSSEVDSGEDEDGHVPNLPTRPIYHHHSRSHTYLGPSAFAPPFYGRPPTPLPPSPSLTSLLRPTFSTHNSRPTTPDPSSDEGAPHTRRDLTGTQTPNSAAASTLTSTFRSAKPIPRASPKVPTYEYYGFTLYLTSSLAFIVYLLWSFLPSPFLHQLGIYYYPNRWWALAVPAWTVMLIVYIYVALASYNVGYLTLPLKSVECLVDEAANVAVVDASGKIVRNEKSSWKNDEQPGHKQNGSIGKKSGPKTRGGAQSRQSSISKAQLSPELDWRTLWNEGTDAVMDIPIGGVCEILYGAHDEDEDAMQDYGE</sequence>
<evidence type="ECO:0000256" key="2">
    <source>
        <dbReference type="ARBA" id="ARBA00022692"/>
    </source>
</evidence>
<feature type="domain" description="PIG-P" evidence="7">
    <location>
        <begin position="209"/>
        <end position="381"/>
    </location>
</feature>
<dbReference type="PANTHER" id="PTHR46346:SF1">
    <property type="entry name" value="PHOSPHATIDYLINOSITOL N-ACETYLGLUCOSAMINYLTRANSFERASE SUBUNIT P"/>
    <property type="match status" value="1"/>
</dbReference>
<dbReference type="PANTHER" id="PTHR46346">
    <property type="entry name" value="PHOSPHATIDYLINOSITOL N-ACETYLGLUCOSAMINYLTRANSFERASE SUBUNIT P"/>
    <property type="match status" value="1"/>
</dbReference>
<reference evidence="8" key="1">
    <citation type="submission" date="2022-06" db="EMBL/GenBank/DDBJ databases">
        <title>Complete genome sequences of two strains of the flax pathogen Septoria linicola.</title>
        <authorList>
            <person name="Lapalu N."/>
            <person name="Simon A."/>
            <person name="Demenou B."/>
            <person name="Paumier D."/>
            <person name="Guillot M.-P."/>
            <person name="Gout L."/>
            <person name="Valade R."/>
        </authorList>
    </citation>
    <scope>NUCLEOTIDE SEQUENCE</scope>
    <source>
        <strain evidence="8">SE15195</strain>
    </source>
</reference>
<feature type="compositionally biased region" description="Pro residues" evidence="5">
    <location>
        <begin position="130"/>
        <end position="141"/>
    </location>
</feature>
<dbReference type="AlphaFoldDB" id="A0A9Q9EI72"/>
<protein>
    <recommendedName>
        <fullName evidence="7">PIG-P domain-containing protein</fullName>
    </recommendedName>
</protein>
<dbReference type="Proteomes" id="UP001056384">
    <property type="component" value="Chromosome 3"/>
</dbReference>
<proteinExistence type="predicted"/>
<evidence type="ECO:0000259" key="7">
    <source>
        <dbReference type="Pfam" id="PF08510"/>
    </source>
</evidence>
<evidence type="ECO:0000256" key="4">
    <source>
        <dbReference type="ARBA" id="ARBA00023136"/>
    </source>
</evidence>
<accession>A0A9Q9EI72</accession>
<feature type="region of interest" description="Disordered" evidence="5">
    <location>
        <begin position="1"/>
        <end position="115"/>
    </location>
</feature>
<feature type="transmembrane region" description="Helical" evidence="6">
    <location>
        <begin position="251"/>
        <end position="274"/>
    </location>
</feature>
<feature type="compositionally biased region" description="Basic and acidic residues" evidence="5">
    <location>
        <begin position="309"/>
        <end position="320"/>
    </location>
</feature>
<dbReference type="EMBL" id="CP099420">
    <property type="protein sequence ID" value="USW51720.1"/>
    <property type="molecule type" value="Genomic_DNA"/>
</dbReference>
<feature type="region of interest" description="Disordered" evidence="5">
    <location>
        <begin position="309"/>
        <end position="350"/>
    </location>
</feature>
<feature type="compositionally biased region" description="Polar residues" evidence="5">
    <location>
        <begin position="177"/>
        <end position="195"/>
    </location>
</feature>
<feature type="compositionally biased region" description="Polar residues" evidence="5">
    <location>
        <begin position="154"/>
        <end position="163"/>
    </location>
</feature>
<evidence type="ECO:0000256" key="5">
    <source>
        <dbReference type="SAM" id="MobiDB-lite"/>
    </source>
</evidence>
<gene>
    <name evidence="8" type="ORF">Slin15195_G050390</name>
</gene>
<name>A0A9Q9EI72_9PEZI</name>
<keyword evidence="2 6" id="KW-0812">Transmembrane</keyword>
<evidence type="ECO:0000313" key="9">
    <source>
        <dbReference type="Proteomes" id="UP001056384"/>
    </source>
</evidence>
<keyword evidence="3 6" id="KW-1133">Transmembrane helix</keyword>
<organism evidence="8 9">
    <name type="scientific">Septoria linicola</name>
    <dbReference type="NCBI Taxonomy" id="215465"/>
    <lineage>
        <taxon>Eukaryota</taxon>
        <taxon>Fungi</taxon>
        <taxon>Dikarya</taxon>
        <taxon>Ascomycota</taxon>
        <taxon>Pezizomycotina</taxon>
        <taxon>Dothideomycetes</taxon>
        <taxon>Dothideomycetidae</taxon>
        <taxon>Mycosphaerellales</taxon>
        <taxon>Mycosphaerellaceae</taxon>
        <taxon>Septoria</taxon>
    </lineage>
</organism>
<feature type="compositionally biased region" description="Pro residues" evidence="5">
    <location>
        <begin position="1"/>
        <end position="13"/>
    </location>
</feature>
<evidence type="ECO:0000256" key="1">
    <source>
        <dbReference type="ARBA" id="ARBA00004141"/>
    </source>
</evidence>
<dbReference type="InterPro" id="IPR013717">
    <property type="entry name" value="PIG-P"/>
</dbReference>
<feature type="compositionally biased region" description="Low complexity" evidence="5">
    <location>
        <begin position="142"/>
        <end position="153"/>
    </location>
</feature>
<comment type="subcellular location">
    <subcellularLocation>
        <location evidence="1">Membrane</location>
        <topology evidence="1">Multi-pass membrane protein</topology>
    </subcellularLocation>
</comment>
<feature type="compositionally biased region" description="Polar residues" evidence="5">
    <location>
        <begin position="17"/>
        <end position="29"/>
    </location>
</feature>
<feature type="compositionally biased region" description="Polar residues" evidence="5">
    <location>
        <begin position="338"/>
        <end position="350"/>
    </location>
</feature>
<dbReference type="GO" id="GO:0006506">
    <property type="term" value="P:GPI anchor biosynthetic process"/>
    <property type="evidence" value="ECO:0007669"/>
    <property type="project" value="TreeGrafter"/>
</dbReference>
<dbReference type="GO" id="GO:0005783">
    <property type="term" value="C:endoplasmic reticulum"/>
    <property type="evidence" value="ECO:0007669"/>
    <property type="project" value="TreeGrafter"/>
</dbReference>
<feature type="region of interest" description="Disordered" evidence="5">
    <location>
        <begin position="130"/>
        <end position="198"/>
    </location>
</feature>
<dbReference type="Pfam" id="PF08510">
    <property type="entry name" value="PIG-P"/>
    <property type="match status" value="1"/>
</dbReference>
<feature type="transmembrane region" description="Helical" evidence="6">
    <location>
        <begin position="212"/>
        <end position="231"/>
    </location>
</feature>
<evidence type="ECO:0000313" key="8">
    <source>
        <dbReference type="EMBL" id="USW51720.1"/>
    </source>
</evidence>
<dbReference type="InterPro" id="IPR052263">
    <property type="entry name" value="GPI_Anchor_Biosynth"/>
</dbReference>